<dbReference type="EMBL" id="MTHB01000111">
    <property type="protein sequence ID" value="OXC76890.1"/>
    <property type="molecule type" value="Genomic_DNA"/>
</dbReference>
<organism evidence="1 2">
    <name type="scientific">Caballeronia sordidicola</name>
    <name type="common">Burkholderia sordidicola</name>
    <dbReference type="NCBI Taxonomy" id="196367"/>
    <lineage>
        <taxon>Bacteria</taxon>
        <taxon>Pseudomonadati</taxon>
        <taxon>Pseudomonadota</taxon>
        <taxon>Betaproteobacteria</taxon>
        <taxon>Burkholderiales</taxon>
        <taxon>Burkholderiaceae</taxon>
        <taxon>Caballeronia</taxon>
    </lineage>
</organism>
<evidence type="ECO:0000313" key="2">
    <source>
        <dbReference type="Proteomes" id="UP000214720"/>
    </source>
</evidence>
<dbReference type="Proteomes" id="UP000214720">
    <property type="component" value="Unassembled WGS sequence"/>
</dbReference>
<reference evidence="2" key="1">
    <citation type="submission" date="2017-01" db="EMBL/GenBank/DDBJ databases">
        <title>Genome Analysis of Deinococcus marmoris KOPRI26562.</title>
        <authorList>
            <person name="Kim J.H."/>
            <person name="Oh H.-M."/>
        </authorList>
    </citation>
    <scope>NUCLEOTIDE SEQUENCE [LARGE SCALE GENOMIC DNA]</scope>
    <source>
        <strain evidence="2">PAMC 26633</strain>
    </source>
</reference>
<protein>
    <submittedName>
        <fullName evidence="1">Uncharacterized protein</fullName>
    </submittedName>
</protein>
<sequence length="43" mass="5002">MLGRLYRINGNLMRLEWFAATKSAIASLYQTTFRHCEVILTPD</sequence>
<name>A0A226X1M8_CABSO</name>
<dbReference type="AlphaFoldDB" id="A0A226X1M8"/>
<evidence type="ECO:0000313" key="1">
    <source>
        <dbReference type="EMBL" id="OXC76890.1"/>
    </source>
</evidence>
<accession>A0A226X1M8</accession>
<proteinExistence type="predicted"/>
<comment type="caution">
    <text evidence="1">The sequence shown here is derived from an EMBL/GenBank/DDBJ whole genome shotgun (WGS) entry which is preliminary data.</text>
</comment>
<gene>
    <name evidence="1" type="ORF">BSU04_19915</name>
</gene>